<evidence type="ECO:0000256" key="3">
    <source>
        <dbReference type="ARBA" id="ARBA00014257"/>
    </source>
</evidence>
<sequence length="93" mass="10468">MGRKDAATIKLPVDQYRKQIGKQDYKKTKPILRATKLKAEAKKTAIGIKSTFFSSQEVGLVLAAILALLLAFYAFFYLRLTTDVDPDLDQDED</sequence>
<accession>A0A2J8UGA6</accession>
<dbReference type="PANTHER" id="PTHR20583:SF1">
    <property type="entry name" value="TRIPLE QXXK_R MOTIF-CONTAINING PROTEIN"/>
    <property type="match status" value="1"/>
</dbReference>
<reference evidence="9" key="1">
    <citation type="submission" date="2017-12" db="EMBL/GenBank/DDBJ databases">
        <title>High-resolution comparative analysis of great ape genomes.</title>
        <authorList>
            <person name="Pollen A."/>
            <person name="Hastie A."/>
            <person name="Hormozdiari F."/>
            <person name="Dougherty M."/>
            <person name="Liu R."/>
            <person name="Chaisson M."/>
            <person name="Hoppe E."/>
            <person name="Hill C."/>
            <person name="Pang A."/>
            <person name="Hillier L."/>
            <person name="Baker C."/>
            <person name="Armstrong J."/>
            <person name="Shendure J."/>
            <person name="Paten B."/>
            <person name="Wilson R."/>
            <person name="Chao H."/>
            <person name="Schneider V."/>
            <person name="Ventura M."/>
            <person name="Kronenberg Z."/>
            <person name="Murali S."/>
            <person name="Gordon D."/>
            <person name="Cantsilieris S."/>
            <person name="Munson K."/>
            <person name="Nelson B."/>
            <person name="Raja A."/>
            <person name="Underwood J."/>
            <person name="Diekhans M."/>
            <person name="Fiddes I."/>
            <person name="Haussler D."/>
            <person name="Eichler E."/>
        </authorList>
    </citation>
    <scope>NUCLEOTIDE SEQUENCE [LARGE SCALE GENOMIC DNA]</scope>
    <source>
        <strain evidence="9">Susie</strain>
    </source>
</reference>
<evidence type="ECO:0000256" key="4">
    <source>
        <dbReference type="ARBA" id="ARBA00022692"/>
    </source>
</evidence>
<keyword evidence="5" id="KW-0256">Endoplasmic reticulum</keyword>
<dbReference type="EMBL" id="NDHI03003458">
    <property type="protein sequence ID" value="PNJ44287.1"/>
    <property type="molecule type" value="Genomic_DNA"/>
</dbReference>
<keyword evidence="7 8" id="KW-0472">Membrane</keyword>
<gene>
    <name evidence="9" type="ORF">CR201_G0028057</name>
</gene>
<evidence type="ECO:0000256" key="2">
    <source>
        <dbReference type="ARBA" id="ARBA00007709"/>
    </source>
</evidence>
<comment type="caution">
    <text evidence="9">The sequence shown here is derived from an EMBL/GenBank/DDBJ whole genome shotgun (WGS) entry which is preliminary data.</text>
</comment>
<dbReference type="Pfam" id="PF15168">
    <property type="entry name" value="TRIQK"/>
    <property type="match status" value="1"/>
</dbReference>
<keyword evidence="4 8" id="KW-0812">Transmembrane</keyword>
<evidence type="ECO:0000256" key="8">
    <source>
        <dbReference type="SAM" id="Phobius"/>
    </source>
</evidence>
<proteinExistence type="inferred from homology"/>
<feature type="transmembrane region" description="Helical" evidence="8">
    <location>
        <begin position="58"/>
        <end position="78"/>
    </location>
</feature>
<keyword evidence="6 8" id="KW-1133">Transmembrane helix</keyword>
<protein>
    <recommendedName>
        <fullName evidence="3">Triple QxxK/R motif-containing protein</fullName>
    </recommendedName>
</protein>
<evidence type="ECO:0000256" key="5">
    <source>
        <dbReference type="ARBA" id="ARBA00022824"/>
    </source>
</evidence>
<evidence type="ECO:0000256" key="6">
    <source>
        <dbReference type="ARBA" id="ARBA00022989"/>
    </source>
</evidence>
<dbReference type="InterPro" id="IPR024842">
    <property type="entry name" value="TRIQK"/>
</dbReference>
<evidence type="ECO:0000256" key="1">
    <source>
        <dbReference type="ARBA" id="ARBA00004389"/>
    </source>
</evidence>
<dbReference type="PANTHER" id="PTHR20583">
    <property type="entry name" value="TRIPLE QXXK/R MOTIF-CONTAINING PROTEIN"/>
    <property type="match status" value="1"/>
</dbReference>
<comment type="similarity">
    <text evidence="2">Belongs to the TRIQK family.</text>
</comment>
<name>A0A2J8UGA6_PONAB</name>
<evidence type="ECO:0000313" key="9">
    <source>
        <dbReference type="EMBL" id="PNJ44287.1"/>
    </source>
</evidence>
<organism evidence="9">
    <name type="scientific">Pongo abelii</name>
    <name type="common">Sumatran orangutan</name>
    <name type="synonym">Pongo pygmaeus abelii</name>
    <dbReference type="NCBI Taxonomy" id="9601"/>
    <lineage>
        <taxon>Eukaryota</taxon>
        <taxon>Metazoa</taxon>
        <taxon>Chordata</taxon>
        <taxon>Craniata</taxon>
        <taxon>Vertebrata</taxon>
        <taxon>Euteleostomi</taxon>
        <taxon>Mammalia</taxon>
        <taxon>Eutheria</taxon>
        <taxon>Euarchontoglires</taxon>
        <taxon>Primates</taxon>
        <taxon>Haplorrhini</taxon>
        <taxon>Catarrhini</taxon>
        <taxon>Hominidae</taxon>
        <taxon>Pongo</taxon>
    </lineage>
</organism>
<comment type="subcellular location">
    <subcellularLocation>
        <location evidence="1">Endoplasmic reticulum membrane</location>
        <topology evidence="1">Single-pass membrane protein</topology>
    </subcellularLocation>
</comment>
<dbReference type="AlphaFoldDB" id="A0A2J8UGA6"/>
<dbReference type="GO" id="GO:0005789">
    <property type="term" value="C:endoplasmic reticulum membrane"/>
    <property type="evidence" value="ECO:0007669"/>
    <property type="project" value="UniProtKB-SubCell"/>
</dbReference>
<evidence type="ECO:0000256" key="7">
    <source>
        <dbReference type="ARBA" id="ARBA00023136"/>
    </source>
</evidence>